<keyword evidence="3" id="KW-1185">Reference proteome</keyword>
<comment type="caution">
    <text evidence="2">The sequence shown here is derived from an EMBL/GenBank/DDBJ whole genome shotgun (WGS) entry which is preliminary data.</text>
</comment>
<dbReference type="EMBL" id="JBHGCJ010000002">
    <property type="protein sequence ID" value="MFG6108327.1"/>
    <property type="molecule type" value="Genomic_DNA"/>
</dbReference>
<gene>
    <name evidence="2" type="ORF">ACEU0G_002264</name>
</gene>
<accession>A0ABW7CVT0</accession>
<evidence type="ECO:0000313" key="3">
    <source>
        <dbReference type="Proteomes" id="UP001605261"/>
    </source>
</evidence>
<evidence type="ECO:0000313" key="2">
    <source>
        <dbReference type="EMBL" id="MFG6108327.1"/>
    </source>
</evidence>
<keyword evidence="1" id="KW-0472">Membrane</keyword>
<feature type="transmembrane region" description="Helical" evidence="1">
    <location>
        <begin position="45"/>
        <end position="72"/>
    </location>
</feature>
<proteinExistence type="predicted"/>
<sequence>MTAYAPQPRMMAPPGPSQMILPLVILGPLGLVALAAGLEIMKRDFFIGLVCCVPGALVLAFLAFCFALHVRAQRVWGWHVQTGRVPTFRNHGFLKGAAVGTMLGGGLVAMAAWLGLRLMDDPLYGTFATYAFYGAFLYGLPVLVVMAVVAGWAKRAWDRTAVPAH</sequence>
<organism evidence="2 3">
    <name type="scientific">Stenotrophomonas nematodicola</name>
    <dbReference type="NCBI Taxonomy" id="2656746"/>
    <lineage>
        <taxon>Bacteria</taxon>
        <taxon>Pseudomonadati</taxon>
        <taxon>Pseudomonadota</taxon>
        <taxon>Gammaproteobacteria</taxon>
        <taxon>Lysobacterales</taxon>
        <taxon>Lysobacteraceae</taxon>
        <taxon>Stenotrophomonas</taxon>
    </lineage>
</organism>
<dbReference type="Proteomes" id="UP001605261">
    <property type="component" value="Unassembled WGS sequence"/>
</dbReference>
<name>A0ABW7CVT0_9GAMM</name>
<feature type="transmembrane region" description="Helical" evidence="1">
    <location>
        <begin position="127"/>
        <end position="153"/>
    </location>
</feature>
<dbReference type="RefSeq" id="WP_394161470.1">
    <property type="nucleotide sequence ID" value="NZ_JBHGCJ010000002.1"/>
</dbReference>
<keyword evidence="1" id="KW-1133">Transmembrane helix</keyword>
<feature type="transmembrane region" description="Helical" evidence="1">
    <location>
        <begin position="93"/>
        <end position="115"/>
    </location>
</feature>
<protein>
    <recommendedName>
        <fullName evidence="4">Transmembrane protein</fullName>
    </recommendedName>
</protein>
<evidence type="ECO:0008006" key="4">
    <source>
        <dbReference type="Google" id="ProtNLM"/>
    </source>
</evidence>
<evidence type="ECO:0000256" key="1">
    <source>
        <dbReference type="SAM" id="Phobius"/>
    </source>
</evidence>
<keyword evidence="1" id="KW-0812">Transmembrane</keyword>
<reference evidence="2 3" key="1">
    <citation type="submission" date="2024-09" db="EMBL/GenBank/DDBJ databases">
        <authorList>
            <consortium name="All-Russian atlas of soil microorganisms"/>
            <consortium name="as a basis for the search for new antimicrobial producers and enzymes with unique properties"/>
            <person name="Sokolova E.A."/>
            <person name="Voronina E.N."/>
        </authorList>
    </citation>
    <scope>NUCLEOTIDE SEQUENCE [LARGE SCALE GENOMIC DNA]</scope>
    <source>
        <strain evidence="2 3">AF-22b-331.1</strain>
    </source>
</reference>